<dbReference type="PANTHER" id="PTHR34223">
    <property type="entry name" value="OS11G0201299 PROTEIN"/>
    <property type="match status" value="1"/>
</dbReference>
<dbReference type="PROSITE" id="PS50181">
    <property type="entry name" value="FBOX"/>
    <property type="match status" value="1"/>
</dbReference>
<dbReference type="SUPFAM" id="SSF81383">
    <property type="entry name" value="F-box domain"/>
    <property type="match status" value="1"/>
</dbReference>
<dbReference type="SUPFAM" id="SSF52047">
    <property type="entry name" value="RNI-like"/>
    <property type="match status" value="1"/>
</dbReference>
<keyword evidence="4" id="KW-1185">Reference proteome</keyword>
<protein>
    <recommendedName>
        <fullName evidence="2">F-box domain-containing protein</fullName>
    </recommendedName>
</protein>
<dbReference type="OMA" id="GWLRCAM"/>
<dbReference type="PANTHER" id="PTHR34223:SF113">
    <property type="entry name" value="OS04G0207100 PROTEIN"/>
    <property type="match status" value="1"/>
</dbReference>
<feature type="domain" description="F-box" evidence="2">
    <location>
        <begin position="36"/>
        <end position="82"/>
    </location>
</feature>
<reference evidence="3" key="2">
    <citation type="submission" date="2015-06" db="UniProtKB">
        <authorList>
            <consortium name="EnsemblPlants"/>
        </authorList>
    </citation>
    <scope>IDENTIFICATION</scope>
</reference>
<dbReference type="Gramene" id="ORUFI04G14860.1">
    <property type="protein sequence ID" value="ORUFI04G14860.1"/>
    <property type="gene ID" value="ORUFI04G14860"/>
</dbReference>
<dbReference type="SMART" id="SM00256">
    <property type="entry name" value="FBOX"/>
    <property type="match status" value="1"/>
</dbReference>
<evidence type="ECO:0000313" key="4">
    <source>
        <dbReference type="Proteomes" id="UP000008022"/>
    </source>
</evidence>
<proteinExistence type="predicted"/>
<accession>A0A0E0P9K1</accession>
<feature type="region of interest" description="Disordered" evidence="1">
    <location>
        <begin position="1"/>
        <end position="38"/>
    </location>
</feature>
<dbReference type="Pfam" id="PF00646">
    <property type="entry name" value="F-box"/>
    <property type="match status" value="1"/>
</dbReference>
<dbReference type="InterPro" id="IPR032675">
    <property type="entry name" value="LRR_dom_sf"/>
</dbReference>
<dbReference type="InterPro" id="IPR001810">
    <property type="entry name" value="F-box_dom"/>
</dbReference>
<dbReference type="Gene3D" id="3.80.10.10">
    <property type="entry name" value="Ribonuclease Inhibitor"/>
    <property type="match status" value="1"/>
</dbReference>
<dbReference type="CDD" id="cd22160">
    <property type="entry name" value="F-box_AtFBL13-like"/>
    <property type="match status" value="1"/>
</dbReference>
<dbReference type="InterPro" id="IPR036047">
    <property type="entry name" value="F-box-like_dom_sf"/>
</dbReference>
<dbReference type="Gene3D" id="1.20.1280.50">
    <property type="match status" value="1"/>
</dbReference>
<dbReference type="Proteomes" id="UP000008022">
    <property type="component" value="Unassembled WGS sequence"/>
</dbReference>
<evidence type="ECO:0000313" key="3">
    <source>
        <dbReference type="EnsemblPlants" id="ORUFI04G14860.1"/>
    </source>
</evidence>
<name>A0A0E0P9K1_ORYRU</name>
<dbReference type="AlphaFoldDB" id="A0A0E0P9K1"/>
<feature type="compositionally biased region" description="Gly residues" evidence="1">
    <location>
        <begin position="28"/>
        <end position="37"/>
    </location>
</feature>
<dbReference type="InterPro" id="IPR053197">
    <property type="entry name" value="F-box_SCFL_complex_component"/>
</dbReference>
<dbReference type="HOGENOM" id="CLU_003068_3_1_1"/>
<dbReference type="EnsemblPlants" id="ORUFI04G14860.1">
    <property type="protein sequence ID" value="ORUFI04G14860.1"/>
    <property type="gene ID" value="ORUFI04G14860"/>
</dbReference>
<sequence length="324" mass="36258">MADRTTTATMIPAASSSRKRARVPTTGAGDGGGGGEGRLGELPDELLLSILSCLTTRQAVQTSVLSRRWRHLLRSTPRFDVDLAEFARPPPSSAPWLLHGRGSTDPWERLRGFTARLLMYHAAPVLDAFRLRVATPFHRRADVESWSAFAGDLLSGCPALVDMELDRCKCFFHELSSATLRSLAMESCLWMRRPSGTNGDRTVSVVAPRLAYLRLLTFGHGDCKVFRFESGDSISEVSIRGGFNLINLFRLLRMMPNVTTLRLSGFGPTSKYLRECSENFPDLHNLTTLLLDRCVMNYKFQILRLFLQNTPTLEKVILKNCEFS</sequence>
<dbReference type="eggNOG" id="ENOG502SU4B">
    <property type="taxonomic scope" value="Eukaryota"/>
</dbReference>
<reference evidence="4" key="1">
    <citation type="submission" date="2013-06" db="EMBL/GenBank/DDBJ databases">
        <authorList>
            <person name="Zhao Q."/>
        </authorList>
    </citation>
    <scope>NUCLEOTIDE SEQUENCE</scope>
    <source>
        <strain evidence="4">cv. W1943</strain>
    </source>
</reference>
<dbReference type="InterPro" id="IPR053781">
    <property type="entry name" value="F-box_AtFBL13-like"/>
</dbReference>
<evidence type="ECO:0000256" key="1">
    <source>
        <dbReference type="SAM" id="MobiDB-lite"/>
    </source>
</evidence>
<dbReference type="STRING" id="4529.A0A0E0P9K1"/>
<organism evidence="3 4">
    <name type="scientific">Oryza rufipogon</name>
    <name type="common">Brownbeard rice</name>
    <name type="synonym">Asian wild rice</name>
    <dbReference type="NCBI Taxonomy" id="4529"/>
    <lineage>
        <taxon>Eukaryota</taxon>
        <taxon>Viridiplantae</taxon>
        <taxon>Streptophyta</taxon>
        <taxon>Embryophyta</taxon>
        <taxon>Tracheophyta</taxon>
        <taxon>Spermatophyta</taxon>
        <taxon>Magnoliopsida</taxon>
        <taxon>Liliopsida</taxon>
        <taxon>Poales</taxon>
        <taxon>Poaceae</taxon>
        <taxon>BOP clade</taxon>
        <taxon>Oryzoideae</taxon>
        <taxon>Oryzeae</taxon>
        <taxon>Oryzinae</taxon>
        <taxon>Oryza</taxon>
    </lineage>
</organism>
<evidence type="ECO:0000259" key="2">
    <source>
        <dbReference type="PROSITE" id="PS50181"/>
    </source>
</evidence>